<reference evidence="2 3" key="1">
    <citation type="journal article" date="2023" name="Sci. Data">
        <title>Genome assembly of the Korean intertidal mud-creeper Batillaria attramentaria.</title>
        <authorList>
            <person name="Patra A.K."/>
            <person name="Ho P.T."/>
            <person name="Jun S."/>
            <person name="Lee S.J."/>
            <person name="Kim Y."/>
            <person name="Won Y.J."/>
        </authorList>
    </citation>
    <scope>NUCLEOTIDE SEQUENCE [LARGE SCALE GENOMIC DNA]</scope>
    <source>
        <strain evidence="2">Wonlab-2016</strain>
    </source>
</reference>
<organism evidence="2 3">
    <name type="scientific">Batillaria attramentaria</name>
    <dbReference type="NCBI Taxonomy" id="370345"/>
    <lineage>
        <taxon>Eukaryota</taxon>
        <taxon>Metazoa</taxon>
        <taxon>Spiralia</taxon>
        <taxon>Lophotrochozoa</taxon>
        <taxon>Mollusca</taxon>
        <taxon>Gastropoda</taxon>
        <taxon>Caenogastropoda</taxon>
        <taxon>Sorbeoconcha</taxon>
        <taxon>Cerithioidea</taxon>
        <taxon>Batillariidae</taxon>
        <taxon>Batillaria</taxon>
    </lineage>
</organism>
<proteinExistence type="predicted"/>
<dbReference type="Proteomes" id="UP001519460">
    <property type="component" value="Unassembled WGS sequence"/>
</dbReference>
<comment type="caution">
    <text evidence="2">The sequence shown here is derived from an EMBL/GenBank/DDBJ whole genome shotgun (WGS) entry which is preliminary data.</text>
</comment>
<sequence>MWLPDRQKLNTTPVDPPASWTVRLSILERLSQHLGKPIPVCWRTRLSVLENPRSILENPLSFFDNPSQHLEQTVSASSKARLNSPSQHLGQPVSASRRACLSI</sequence>
<dbReference type="EMBL" id="JACVVK020000157">
    <property type="protein sequence ID" value="KAK7487916.1"/>
    <property type="molecule type" value="Genomic_DNA"/>
</dbReference>
<feature type="region of interest" description="Disordered" evidence="1">
    <location>
        <begin position="73"/>
        <end position="103"/>
    </location>
</feature>
<evidence type="ECO:0000313" key="2">
    <source>
        <dbReference type="EMBL" id="KAK7487916.1"/>
    </source>
</evidence>
<protein>
    <submittedName>
        <fullName evidence="2">Uncharacterized protein</fullName>
    </submittedName>
</protein>
<accession>A0ABD0KKZ8</accession>
<evidence type="ECO:0000313" key="3">
    <source>
        <dbReference type="Proteomes" id="UP001519460"/>
    </source>
</evidence>
<dbReference type="AlphaFoldDB" id="A0ABD0KKZ8"/>
<keyword evidence="3" id="KW-1185">Reference proteome</keyword>
<feature type="compositionally biased region" description="Polar residues" evidence="1">
    <location>
        <begin position="73"/>
        <end position="89"/>
    </location>
</feature>
<name>A0ABD0KKZ8_9CAEN</name>
<evidence type="ECO:0000256" key="1">
    <source>
        <dbReference type="SAM" id="MobiDB-lite"/>
    </source>
</evidence>
<gene>
    <name evidence="2" type="ORF">BaRGS_00020817</name>
</gene>